<feature type="binding site" evidence="6">
    <location>
        <position position="171"/>
    </location>
    <ligand>
        <name>ATP</name>
        <dbReference type="ChEBI" id="CHEBI:30616"/>
    </ligand>
</feature>
<dbReference type="PANTHER" id="PTHR24351">
    <property type="entry name" value="RIBOSOMAL PROTEIN S6 KINASE"/>
    <property type="match status" value="1"/>
</dbReference>
<evidence type="ECO:0000256" key="6">
    <source>
        <dbReference type="PROSITE-ProRule" id="PRU10141"/>
    </source>
</evidence>
<dbReference type="OrthoDB" id="63267at2759"/>
<evidence type="ECO:0000256" key="2">
    <source>
        <dbReference type="ARBA" id="ARBA00022679"/>
    </source>
</evidence>
<dbReference type="PROSITE" id="PS50011">
    <property type="entry name" value="PROTEIN_KINASE_DOM"/>
    <property type="match status" value="1"/>
</dbReference>
<reference evidence="9 10" key="1">
    <citation type="journal article" date="2020" name="IScience">
        <title>Genome Sequencing of the Endangered Kingdonia uniflora (Circaeasteraceae, Ranunculales) Reveals Potential Mechanisms of Evolutionary Specialization.</title>
        <authorList>
            <person name="Sun Y."/>
            <person name="Deng T."/>
            <person name="Zhang A."/>
            <person name="Moore M.J."/>
            <person name="Landis J.B."/>
            <person name="Lin N."/>
            <person name="Zhang H."/>
            <person name="Zhang X."/>
            <person name="Huang J."/>
            <person name="Zhang X."/>
            <person name="Sun H."/>
            <person name="Wang H."/>
        </authorList>
    </citation>
    <scope>NUCLEOTIDE SEQUENCE [LARGE SCALE GENOMIC DNA]</scope>
    <source>
        <strain evidence="9">TB1705</strain>
        <tissue evidence="9">Leaf</tissue>
    </source>
</reference>
<feature type="compositionally biased region" description="Low complexity" evidence="7">
    <location>
        <begin position="23"/>
        <end position="36"/>
    </location>
</feature>
<evidence type="ECO:0000256" key="3">
    <source>
        <dbReference type="ARBA" id="ARBA00022741"/>
    </source>
</evidence>
<sequence>MISIPQKKKTLHSILVGNLTNLSIIPPSTSTSTSSPEDFDFSEVFGPLTSQHPTSLSQDHPDTIHSRSHSFVGPSPRITTPNSHPFGGTIFDVVENGSQCSSDEEEEEEEEEEEKEEEKVKEEEDVEEKWKMGPMDFDILRVIGQGAFGKVFQVRKKENCNEGDDGVFAMKVMRKDTIIKKNHIDYMRAERDILTKVVHPFIVQLRYSFQLAGCQLQIGHEQSLSG</sequence>
<keyword evidence="10" id="KW-1185">Reference proteome</keyword>
<feature type="region of interest" description="Disordered" evidence="7">
    <location>
        <begin position="22"/>
        <end position="128"/>
    </location>
</feature>
<accession>A0A7J7ME73</accession>
<evidence type="ECO:0000313" key="10">
    <source>
        <dbReference type="Proteomes" id="UP000541444"/>
    </source>
</evidence>
<proteinExistence type="predicted"/>
<dbReference type="AlphaFoldDB" id="A0A7J7ME73"/>
<keyword evidence="1" id="KW-0723">Serine/threonine-protein kinase</keyword>
<dbReference type="Gene3D" id="3.30.200.20">
    <property type="entry name" value="Phosphorylase Kinase, domain 1"/>
    <property type="match status" value="1"/>
</dbReference>
<dbReference type="Proteomes" id="UP000541444">
    <property type="component" value="Unassembled WGS sequence"/>
</dbReference>
<protein>
    <recommendedName>
        <fullName evidence="8">Protein kinase domain-containing protein</fullName>
    </recommendedName>
</protein>
<name>A0A7J7ME73_9MAGN</name>
<dbReference type="Pfam" id="PF00069">
    <property type="entry name" value="Pkinase"/>
    <property type="match status" value="1"/>
</dbReference>
<evidence type="ECO:0000313" key="9">
    <source>
        <dbReference type="EMBL" id="KAF6153171.1"/>
    </source>
</evidence>
<dbReference type="InterPro" id="IPR000719">
    <property type="entry name" value="Prot_kinase_dom"/>
</dbReference>
<feature type="domain" description="Protein kinase" evidence="8">
    <location>
        <begin position="137"/>
        <end position="226"/>
    </location>
</feature>
<keyword evidence="3 6" id="KW-0547">Nucleotide-binding</keyword>
<keyword evidence="2" id="KW-0808">Transferase</keyword>
<keyword evidence="4" id="KW-0418">Kinase</keyword>
<gene>
    <name evidence="9" type="ORF">GIB67_031125</name>
</gene>
<feature type="compositionally biased region" description="Acidic residues" evidence="7">
    <location>
        <begin position="102"/>
        <end position="116"/>
    </location>
</feature>
<dbReference type="GO" id="GO:0005524">
    <property type="term" value="F:ATP binding"/>
    <property type="evidence" value="ECO:0007669"/>
    <property type="project" value="UniProtKB-UniRule"/>
</dbReference>
<dbReference type="EMBL" id="JACGCM010001583">
    <property type="protein sequence ID" value="KAF6153171.1"/>
    <property type="molecule type" value="Genomic_DNA"/>
</dbReference>
<keyword evidence="5 6" id="KW-0067">ATP-binding</keyword>
<dbReference type="InterPro" id="IPR017441">
    <property type="entry name" value="Protein_kinase_ATP_BS"/>
</dbReference>
<evidence type="ECO:0000256" key="7">
    <source>
        <dbReference type="SAM" id="MobiDB-lite"/>
    </source>
</evidence>
<evidence type="ECO:0000256" key="5">
    <source>
        <dbReference type="ARBA" id="ARBA00022840"/>
    </source>
</evidence>
<dbReference type="SUPFAM" id="SSF56112">
    <property type="entry name" value="Protein kinase-like (PK-like)"/>
    <property type="match status" value="1"/>
</dbReference>
<comment type="caution">
    <text evidence="9">The sequence shown here is derived from an EMBL/GenBank/DDBJ whole genome shotgun (WGS) entry which is preliminary data.</text>
</comment>
<evidence type="ECO:0000259" key="8">
    <source>
        <dbReference type="PROSITE" id="PS50011"/>
    </source>
</evidence>
<organism evidence="9 10">
    <name type="scientific">Kingdonia uniflora</name>
    <dbReference type="NCBI Taxonomy" id="39325"/>
    <lineage>
        <taxon>Eukaryota</taxon>
        <taxon>Viridiplantae</taxon>
        <taxon>Streptophyta</taxon>
        <taxon>Embryophyta</taxon>
        <taxon>Tracheophyta</taxon>
        <taxon>Spermatophyta</taxon>
        <taxon>Magnoliopsida</taxon>
        <taxon>Ranunculales</taxon>
        <taxon>Circaeasteraceae</taxon>
        <taxon>Kingdonia</taxon>
    </lineage>
</organism>
<evidence type="ECO:0000256" key="4">
    <source>
        <dbReference type="ARBA" id="ARBA00022777"/>
    </source>
</evidence>
<evidence type="ECO:0000256" key="1">
    <source>
        <dbReference type="ARBA" id="ARBA00022527"/>
    </source>
</evidence>
<feature type="compositionally biased region" description="Polar residues" evidence="7">
    <location>
        <begin position="48"/>
        <end position="58"/>
    </location>
</feature>
<dbReference type="InterPro" id="IPR011009">
    <property type="entry name" value="Kinase-like_dom_sf"/>
</dbReference>
<dbReference type="PROSITE" id="PS00107">
    <property type="entry name" value="PROTEIN_KINASE_ATP"/>
    <property type="match status" value="1"/>
</dbReference>
<dbReference type="GO" id="GO:0004674">
    <property type="term" value="F:protein serine/threonine kinase activity"/>
    <property type="evidence" value="ECO:0007669"/>
    <property type="project" value="UniProtKB-KW"/>
</dbReference>